<gene>
    <name evidence="2" type="ORF">CC84DRAFT_897829</name>
</gene>
<name>A0A177C4K3_9PLEO</name>
<evidence type="ECO:0000313" key="3">
    <source>
        <dbReference type="Proteomes" id="UP000077069"/>
    </source>
</evidence>
<sequence length="140" mass="15585">MLLCLQRRSQNTDSTAARSRGSGFWETKCHPLIPRPSLRIFLPEFQPSRPLHLSIPHIEPLGSFAINNQYSTISTLSPRYSIPAAQRSVPEIEPPPLAPAAVESRDTRYLGRRYAADDSSDGGPSLLPASWPVRQRKRGP</sequence>
<dbReference type="RefSeq" id="XP_018032928.1">
    <property type="nucleotide sequence ID" value="XM_018187832.1"/>
</dbReference>
<protein>
    <submittedName>
        <fullName evidence="2">Uncharacterized protein</fullName>
    </submittedName>
</protein>
<dbReference type="InParanoid" id="A0A177C4K3"/>
<reference evidence="2 3" key="1">
    <citation type="submission" date="2016-05" db="EMBL/GenBank/DDBJ databases">
        <title>Comparative analysis of secretome profiles of manganese(II)-oxidizing ascomycete fungi.</title>
        <authorList>
            <consortium name="DOE Joint Genome Institute"/>
            <person name="Zeiner C.A."/>
            <person name="Purvine S.O."/>
            <person name="Zink E.M."/>
            <person name="Wu S."/>
            <person name="Pasa-Tolic L."/>
            <person name="Chaput D.L."/>
            <person name="Haridas S."/>
            <person name="Grigoriev I.V."/>
            <person name="Santelli C.M."/>
            <person name="Hansel C.M."/>
        </authorList>
    </citation>
    <scope>NUCLEOTIDE SEQUENCE [LARGE SCALE GENOMIC DNA]</scope>
    <source>
        <strain evidence="2 3">AP3s5-JAC2a</strain>
    </source>
</reference>
<dbReference type="EMBL" id="KV441555">
    <property type="protein sequence ID" value="OAG02563.1"/>
    <property type="molecule type" value="Genomic_DNA"/>
</dbReference>
<dbReference type="AlphaFoldDB" id="A0A177C4K3"/>
<dbReference type="GeneID" id="28771318"/>
<organism evidence="2 3">
    <name type="scientific">Paraphaeosphaeria sporulosa</name>
    <dbReference type="NCBI Taxonomy" id="1460663"/>
    <lineage>
        <taxon>Eukaryota</taxon>
        <taxon>Fungi</taxon>
        <taxon>Dikarya</taxon>
        <taxon>Ascomycota</taxon>
        <taxon>Pezizomycotina</taxon>
        <taxon>Dothideomycetes</taxon>
        <taxon>Pleosporomycetidae</taxon>
        <taxon>Pleosporales</taxon>
        <taxon>Massarineae</taxon>
        <taxon>Didymosphaeriaceae</taxon>
        <taxon>Paraphaeosphaeria</taxon>
    </lineage>
</organism>
<evidence type="ECO:0000313" key="2">
    <source>
        <dbReference type="EMBL" id="OAG02563.1"/>
    </source>
</evidence>
<evidence type="ECO:0000256" key="1">
    <source>
        <dbReference type="SAM" id="MobiDB-lite"/>
    </source>
</evidence>
<keyword evidence="3" id="KW-1185">Reference proteome</keyword>
<proteinExistence type="predicted"/>
<dbReference type="Proteomes" id="UP000077069">
    <property type="component" value="Unassembled WGS sequence"/>
</dbReference>
<feature type="region of interest" description="Disordered" evidence="1">
    <location>
        <begin position="113"/>
        <end position="140"/>
    </location>
</feature>
<accession>A0A177C4K3</accession>